<keyword evidence="2" id="KW-1185">Reference proteome</keyword>
<sequence>MYSHECGFILHHEPSSVSTRHFPSQFVDDSNGVETSVDEDSSDAQQNAVEELNLYRHEILRSIGRSSGHANTIENVENRDDEHASGNGALKREKNSLLLAVDSDDCCDAHEKDGRLDDEGHLGEGAGEGAVGLVVVADAKQQPVDRGEHQNVDEGQNLEGQAEHGGCLEPDGVGDMLRQAGDLANESSHSAHRWSIEWKNTRIIDGSDERETLLISPALSYL</sequence>
<dbReference type="Proteomes" id="UP001432027">
    <property type="component" value="Unassembled WGS sequence"/>
</dbReference>
<gene>
    <name evidence="1" type="ORF">PENTCL1PPCAC_13858</name>
</gene>
<organism evidence="1 2">
    <name type="scientific">Pristionchus entomophagus</name>
    <dbReference type="NCBI Taxonomy" id="358040"/>
    <lineage>
        <taxon>Eukaryota</taxon>
        <taxon>Metazoa</taxon>
        <taxon>Ecdysozoa</taxon>
        <taxon>Nematoda</taxon>
        <taxon>Chromadorea</taxon>
        <taxon>Rhabditida</taxon>
        <taxon>Rhabditina</taxon>
        <taxon>Diplogasteromorpha</taxon>
        <taxon>Diplogasteroidea</taxon>
        <taxon>Neodiplogasteridae</taxon>
        <taxon>Pristionchus</taxon>
    </lineage>
</organism>
<protein>
    <submittedName>
        <fullName evidence="1">Uncharacterized protein</fullName>
    </submittedName>
</protein>
<name>A0AAV5T8X2_9BILA</name>
<dbReference type="AlphaFoldDB" id="A0AAV5T8X2"/>
<evidence type="ECO:0000313" key="1">
    <source>
        <dbReference type="EMBL" id="GMS91683.1"/>
    </source>
</evidence>
<reference evidence="1" key="1">
    <citation type="submission" date="2023-10" db="EMBL/GenBank/DDBJ databases">
        <title>Genome assembly of Pristionchus species.</title>
        <authorList>
            <person name="Yoshida K."/>
            <person name="Sommer R.J."/>
        </authorList>
    </citation>
    <scope>NUCLEOTIDE SEQUENCE</scope>
    <source>
        <strain evidence="1">RS0144</strain>
    </source>
</reference>
<accession>A0AAV5T8X2</accession>
<dbReference type="EMBL" id="BTSX01000004">
    <property type="protein sequence ID" value="GMS91683.1"/>
    <property type="molecule type" value="Genomic_DNA"/>
</dbReference>
<comment type="caution">
    <text evidence="1">The sequence shown here is derived from an EMBL/GenBank/DDBJ whole genome shotgun (WGS) entry which is preliminary data.</text>
</comment>
<proteinExistence type="predicted"/>
<evidence type="ECO:0000313" key="2">
    <source>
        <dbReference type="Proteomes" id="UP001432027"/>
    </source>
</evidence>